<dbReference type="PANTHER" id="PTHR24045">
    <property type="match status" value="1"/>
</dbReference>
<sequence>MDIDAVITWVDGSDPAHVAKRAALREASSHREADLPTRWKSSREIYWCIASILQNAPFVRRIHVATDDQRPADLELFERSGLCEAGRIVIVDHREVFEGYEDALPTFNSLSIEAVLHRIPGLSEHFVYFNDDFFLNRPVAPKEFFGPDGIPVLRGTWEAPDRRRPKMIVRRFLRKLRGSRNMRPSYRVAHEVGAQLAGVTGNFLLTQHLPRPMRRSTIEAFHREHADALPRQLGYRLRHRDQYLPASLANHLEFRREGAPTQPDTGMVYYKPGARFSLDEFVTAVEAAEEPFGCLQSLDEAPASVAARLETVMDRKFGTAAFGKSS</sequence>
<dbReference type="OrthoDB" id="9776077at2"/>
<dbReference type="GO" id="GO:0000271">
    <property type="term" value="P:polysaccharide biosynthetic process"/>
    <property type="evidence" value="ECO:0007669"/>
    <property type="project" value="UniProtKB-KW"/>
</dbReference>
<evidence type="ECO:0000256" key="3">
    <source>
        <dbReference type="ARBA" id="ARBA00023169"/>
    </source>
</evidence>
<accession>A0A2T0X1C9</accession>
<feature type="domain" description="Stealth protein CR1 conserved region 1" evidence="5">
    <location>
        <begin position="1"/>
        <end position="27"/>
    </location>
</feature>
<evidence type="ECO:0000313" key="7">
    <source>
        <dbReference type="Proteomes" id="UP000238801"/>
    </source>
</evidence>
<evidence type="ECO:0000313" key="6">
    <source>
        <dbReference type="EMBL" id="PRY92752.1"/>
    </source>
</evidence>
<organism evidence="6 7">
    <name type="scientific">Hasllibacter halocynthiae</name>
    <dbReference type="NCBI Taxonomy" id="595589"/>
    <lineage>
        <taxon>Bacteria</taxon>
        <taxon>Pseudomonadati</taxon>
        <taxon>Pseudomonadota</taxon>
        <taxon>Alphaproteobacteria</taxon>
        <taxon>Rhodobacterales</taxon>
        <taxon>Roseobacteraceae</taxon>
        <taxon>Hasllibacter</taxon>
    </lineage>
</organism>
<evidence type="ECO:0000256" key="2">
    <source>
        <dbReference type="ARBA" id="ARBA00022679"/>
    </source>
</evidence>
<dbReference type="InterPro" id="IPR031358">
    <property type="entry name" value="Stealth_CR1"/>
</dbReference>
<protein>
    <submittedName>
        <fullName evidence="6">Stealth-like protein</fullName>
    </submittedName>
</protein>
<dbReference type="AlphaFoldDB" id="A0A2T0X1C9"/>
<proteinExistence type="inferred from homology"/>
<dbReference type="Pfam" id="PF17101">
    <property type="entry name" value="Stealth_CR1"/>
    <property type="match status" value="1"/>
</dbReference>
<dbReference type="InterPro" id="IPR047141">
    <property type="entry name" value="Stealth"/>
</dbReference>
<reference evidence="6 7" key="1">
    <citation type="submission" date="2018-03" db="EMBL/GenBank/DDBJ databases">
        <title>Genomic Encyclopedia of Archaeal and Bacterial Type Strains, Phase II (KMG-II): from individual species to whole genera.</title>
        <authorList>
            <person name="Goeker M."/>
        </authorList>
    </citation>
    <scope>NUCLEOTIDE SEQUENCE [LARGE SCALE GENOMIC DNA]</scope>
    <source>
        <strain evidence="6 7">DSM 29318</strain>
    </source>
</reference>
<dbReference type="EMBL" id="PVTT01000002">
    <property type="protein sequence ID" value="PRY92752.1"/>
    <property type="molecule type" value="Genomic_DNA"/>
</dbReference>
<evidence type="ECO:0000259" key="5">
    <source>
        <dbReference type="Pfam" id="PF17101"/>
    </source>
</evidence>
<evidence type="ECO:0000259" key="4">
    <source>
        <dbReference type="Pfam" id="PF11380"/>
    </source>
</evidence>
<dbReference type="Proteomes" id="UP000238801">
    <property type="component" value="Unassembled WGS sequence"/>
</dbReference>
<keyword evidence="2" id="KW-0808">Transferase</keyword>
<evidence type="ECO:0000256" key="1">
    <source>
        <dbReference type="ARBA" id="ARBA00007583"/>
    </source>
</evidence>
<dbReference type="Pfam" id="PF11380">
    <property type="entry name" value="Stealth_CR2"/>
    <property type="match status" value="1"/>
</dbReference>
<dbReference type="InterPro" id="IPR021520">
    <property type="entry name" value="Stealth_CR2"/>
</dbReference>
<comment type="caution">
    <text evidence="6">The sequence shown here is derived from an EMBL/GenBank/DDBJ whole genome shotgun (WGS) entry which is preliminary data.</text>
</comment>
<keyword evidence="7" id="KW-1185">Reference proteome</keyword>
<comment type="similarity">
    <text evidence="1">Belongs to the stealth family.</text>
</comment>
<name>A0A2T0X1C9_9RHOB</name>
<dbReference type="GO" id="GO:0016772">
    <property type="term" value="F:transferase activity, transferring phosphorus-containing groups"/>
    <property type="evidence" value="ECO:0007669"/>
    <property type="project" value="InterPro"/>
</dbReference>
<dbReference type="RefSeq" id="WP_106161464.1">
    <property type="nucleotide sequence ID" value="NZ_PVTT01000002.1"/>
</dbReference>
<dbReference type="PANTHER" id="PTHR24045:SF0">
    <property type="entry name" value="N-ACETYLGLUCOSAMINE-1-PHOSPHOTRANSFERASE SUBUNITS ALPHA_BETA"/>
    <property type="match status" value="1"/>
</dbReference>
<gene>
    <name evidence="6" type="ORF">BCF33_1606</name>
</gene>
<keyword evidence="3" id="KW-0270">Exopolysaccharide synthesis</keyword>
<feature type="domain" description="Stealth protein CR2 conserved region 2" evidence="4">
    <location>
        <begin position="38"/>
        <end position="150"/>
    </location>
</feature>